<evidence type="ECO:0000256" key="3">
    <source>
        <dbReference type="ARBA" id="ARBA00011738"/>
    </source>
</evidence>
<evidence type="ECO:0000256" key="9">
    <source>
        <dbReference type="ARBA" id="ARBA00022741"/>
    </source>
</evidence>
<dbReference type="GO" id="GO:0004825">
    <property type="term" value="F:methionine-tRNA ligase activity"/>
    <property type="evidence" value="ECO:0007669"/>
    <property type="project" value="UniProtKB-EC"/>
</dbReference>
<keyword evidence="12" id="KW-0648">Protein biosynthesis</keyword>
<evidence type="ECO:0000256" key="14">
    <source>
        <dbReference type="ARBA" id="ARBA00030904"/>
    </source>
</evidence>
<keyword evidence="10" id="KW-0067">ATP-binding</keyword>
<dbReference type="EMBL" id="VSSQ01010548">
    <property type="protein sequence ID" value="MPM44621.1"/>
    <property type="molecule type" value="Genomic_DNA"/>
</dbReference>
<feature type="domain" description="TRNA-binding" evidence="16">
    <location>
        <begin position="8"/>
        <end position="111"/>
    </location>
</feature>
<evidence type="ECO:0000256" key="8">
    <source>
        <dbReference type="ARBA" id="ARBA00022598"/>
    </source>
</evidence>
<keyword evidence="13" id="KW-0030">Aminoacyl-tRNA synthetase</keyword>
<dbReference type="PANTHER" id="PTHR11586">
    <property type="entry name" value="TRNA-AMINOACYLATION COFACTOR ARC1 FAMILY MEMBER"/>
    <property type="match status" value="1"/>
</dbReference>
<dbReference type="PROSITE" id="PS50886">
    <property type="entry name" value="TRBD"/>
    <property type="match status" value="1"/>
</dbReference>
<gene>
    <name evidence="17" type="primary">metG_35</name>
    <name evidence="17" type="ORF">SDC9_91300</name>
</gene>
<dbReference type="EC" id="6.1.1.10" evidence="4"/>
<evidence type="ECO:0000256" key="10">
    <source>
        <dbReference type="ARBA" id="ARBA00022840"/>
    </source>
</evidence>
<evidence type="ECO:0000256" key="6">
    <source>
        <dbReference type="ARBA" id="ARBA00022490"/>
    </source>
</evidence>
<dbReference type="FunFam" id="2.40.50.140:FF:000042">
    <property type="entry name" value="Methionine--tRNA ligase"/>
    <property type="match status" value="1"/>
</dbReference>
<evidence type="ECO:0000259" key="16">
    <source>
        <dbReference type="PROSITE" id="PS50886"/>
    </source>
</evidence>
<dbReference type="GO" id="GO:0005524">
    <property type="term" value="F:ATP binding"/>
    <property type="evidence" value="ECO:0007669"/>
    <property type="project" value="UniProtKB-KW"/>
</dbReference>
<dbReference type="PANTHER" id="PTHR11586:SF37">
    <property type="entry name" value="TRNA-BINDING DOMAIN-CONTAINING PROTEIN"/>
    <property type="match status" value="1"/>
</dbReference>
<name>A0A644ZXG3_9ZZZZ</name>
<evidence type="ECO:0000256" key="4">
    <source>
        <dbReference type="ARBA" id="ARBA00012838"/>
    </source>
</evidence>
<dbReference type="Pfam" id="PF01588">
    <property type="entry name" value="tRNA_bind"/>
    <property type="match status" value="1"/>
</dbReference>
<dbReference type="GO" id="GO:0005737">
    <property type="term" value="C:cytoplasm"/>
    <property type="evidence" value="ECO:0007669"/>
    <property type="project" value="UniProtKB-SubCell"/>
</dbReference>
<proteinExistence type="predicted"/>
<keyword evidence="9" id="KW-0547">Nucleotide-binding</keyword>
<reference evidence="17" key="1">
    <citation type="submission" date="2019-08" db="EMBL/GenBank/DDBJ databases">
        <authorList>
            <person name="Kucharzyk K."/>
            <person name="Murdoch R.W."/>
            <person name="Higgins S."/>
            <person name="Loffler F."/>
        </authorList>
    </citation>
    <scope>NUCLEOTIDE SEQUENCE</scope>
</reference>
<keyword evidence="11" id="KW-0694">RNA-binding</keyword>
<evidence type="ECO:0000256" key="2">
    <source>
        <dbReference type="ARBA" id="ARBA00004496"/>
    </source>
</evidence>
<evidence type="ECO:0000256" key="15">
    <source>
        <dbReference type="ARBA" id="ARBA00047364"/>
    </source>
</evidence>
<dbReference type="NCBIfam" id="TIGR00399">
    <property type="entry name" value="metG_C_term"/>
    <property type="match status" value="1"/>
</dbReference>
<sequence>MDQIKYDDFAKVEFLVGEIKEAIEVEGSDKLLRLQVDFGEENLRTVFSGIKKWYKPEEIVGKKTVFVTNISPRKIMGEESQAMIFGAEDESGENMSMLLLDKDLPVGSKVF</sequence>
<keyword evidence="8 17" id="KW-0436">Ligase</keyword>
<organism evidence="17">
    <name type="scientific">bioreactor metagenome</name>
    <dbReference type="NCBI Taxonomy" id="1076179"/>
    <lineage>
        <taxon>unclassified sequences</taxon>
        <taxon>metagenomes</taxon>
        <taxon>ecological metagenomes</taxon>
    </lineage>
</organism>
<dbReference type="GO" id="GO:0000049">
    <property type="term" value="F:tRNA binding"/>
    <property type="evidence" value="ECO:0007669"/>
    <property type="project" value="UniProtKB-KW"/>
</dbReference>
<keyword evidence="6" id="KW-0963">Cytoplasm</keyword>
<evidence type="ECO:0000256" key="1">
    <source>
        <dbReference type="ARBA" id="ARBA00003314"/>
    </source>
</evidence>
<evidence type="ECO:0000256" key="12">
    <source>
        <dbReference type="ARBA" id="ARBA00022917"/>
    </source>
</evidence>
<evidence type="ECO:0000256" key="11">
    <source>
        <dbReference type="ARBA" id="ARBA00022884"/>
    </source>
</evidence>
<dbReference type="SUPFAM" id="SSF50249">
    <property type="entry name" value="Nucleic acid-binding proteins"/>
    <property type="match status" value="1"/>
</dbReference>
<comment type="subunit">
    <text evidence="3">Homodimer.</text>
</comment>
<comment type="catalytic activity">
    <reaction evidence="15">
        <text>tRNA(Met) + L-methionine + ATP = L-methionyl-tRNA(Met) + AMP + diphosphate</text>
        <dbReference type="Rhea" id="RHEA:13481"/>
        <dbReference type="Rhea" id="RHEA-COMP:9667"/>
        <dbReference type="Rhea" id="RHEA-COMP:9698"/>
        <dbReference type="ChEBI" id="CHEBI:30616"/>
        <dbReference type="ChEBI" id="CHEBI:33019"/>
        <dbReference type="ChEBI" id="CHEBI:57844"/>
        <dbReference type="ChEBI" id="CHEBI:78442"/>
        <dbReference type="ChEBI" id="CHEBI:78530"/>
        <dbReference type="ChEBI" id="CHEBI:456215"/>
        <dbReference type="EC" id="6.1.1.10"/>
    </reaction>
</comment>
<protein>
    <recommendedName>
        <fullName evidence="5">Methionine--tRNA ligase</fullName>
        <ecNumber evidence="4">6.1.1.10</ecNumber>
    </recommendedName>
    <alternativeName>
        <fullName evidence="14">Methionyl-tRNA synthetase</fullName>
    </alternativeName>
</protein>
<dbReference type="InterPro" id="IPR002547">
    <property type="entry name" value="tRNA-bd_dom"/>
</dbReference>
<evidence type="ECO:0000256" key="5">
    <source>
        <dbReference type="ARBA" id="ARBA00018753"/>
    </source>
</evidence>
<dbReference type="CDD" id="cd02800">
    <property type="entry name" value="tRNA_bind_EcMetRS_like"/>
    <property type="match status" value="1"/>
</dbReference>
<keyword evidence="7" id="KW-0820">tRNA-binding</keyword>
<dbReference type="InterPro" id="IPR012340">
    <property type="entry name" value="NA-bd_OB-fold"/>
</dbReference>
<dbReference type="GO" id="GO:0006431">
    <property type="term" value="P:methionyl-tRNA aminoacylation"/>
    <property type="evidence" value="ECO:0007669"/>
    <property type="project" value="InterPro"/>
</dbReference>
<dbReference type="InterPro" id="IPR004495">
    <property type="entry name" value="Met-tRNA-synth_bsu_C"/>
</dbReference>
<dbReference type="Gene3D" id="2.40.50.140">
    <property type="entry name" value="Nucleic acid-binding proteins"/>
    <property type="match status" value="1"/>
</dbReference>
<dbReference type="AlphaFoldDB" id="A0A644ZXG3"/>
<dbReference type="InterPro" id="IPR051270">
    <property type="entry name" value="Tyrosine-tRNA_ligase_regulator"/>
</dbReference>
<evidence type="ECO:0000256" key="13">
    <source>
        <dbReference type="ARBA" id="ARBA00023146"/>
    </source>
</evidence>
<comment type="subcellular location">
    <subcellularLocation>
        <location evidence="2">Cytoplasm</location>
    </subcellularLocation>
</comment>
<evidence type="ECO:0000313" key="17">
    <source>
        <dbReference type="EMBL" id="MPM44621.1"/>
    </source>
</evidence>
<comment type="caution">
    <text evidence="17">The sequence shown here is derived from an EMBL/GenBank/DDBJ whole genome shotgun (WGS) entry which is preliminary data.</text>
</comment>
<evidence type="ECO:0000256" key="7">
    <source>
        <dbReference type="ARBA" id="ARBA00022555"/>
    </source>
</evidence>
<comment type="function">
    <text evidence="1">Is required not only for elongation of protein synthesis but also for the initiation of all mRNA translation through initiator tRNA(fMet) aminoacylation.</text>
</comment>
<accession>A0A644ZXG3</accession>